<dbReference type="Proteomes" id="UP001148838">
    <property type="component" value="Unassembled WGS sequence"/>
</dbReference>
<evidence type="ECO:0000313" key="1">
    <source>
        <dbReference type="EMBL" id="KAJ4436080.1"/>
    </source>
</evidence>
<gene>
    <name evidence="1" type="ORF">ANN_18707</name>
</gene>
<keyword evidence="2" id="KW-1185">Reference proteome</keyword>
<dbReference type="SUPFAM" id="SSF53098">
    <property type="entry name" value="Ribonuclease H-like"/>
    <property type="match status" value="1"/>
</dbReference>
<protein>
    <recommendedName>
        <fullName evidence="3">RNase H type-1 domain-containing protein</fullName>
    </recommendedName>
</protein>
<dbReference type="CDD" id="cd09276">
    <property type="entry name" value="Rnase_HI_RT_non_LTR"/>
    <property type="match status" value="1"/>
</dbReference>
<reference evidence="1 2" key="1">
    <citation type="journal article" date="2022" name="Allergy">
        <title>Genome assembly and annotation of Periplaneta americana reveal a comprehensive cockroach allergen profile.</title>
        <authorList>
            <person name="Wang L."/>
            <person name="Xiong Q."/>
            <person name="Saelim N."/>
            <person name="Wang L."/>
            <person name="Nong W."/>
            <person name="Wan A.T."/>
            <person name="Shi M."/>
            <person name="Liu X."/>
            <person name="Cao Q."/>
            <person name="Hui J.H.L."/>
            <person name="Sookrung N."/>
            <person name="Leung T.F."/>
            <person name="Tungtrongchitr A."/>
            <person name="Tsui S.K.W."/>
        </authorList>
    </citation>
    <scope>NUCLEOTIDE SEQUENCE [LARGE SCALE GENOMIC DNA]</scope>
    <source>
        <strain evidence="1">PWHHKU_190912</strain>
    </source>
</reference>
<sequence>MRQTAIHLQLDGHRIPTATSVKFLGVTIQQNTSFSTHVHNTINKAQNILKLFKAMAARSWGADSLILLKLIHPLLLTKIEYGILMAPPLPNNSRHKINSAIYQIYKIIFNINGHPAIKTLQTYLPYFQTEERQQRLGIRFIQKLFTHASNILLPKLQRLSELQQTCTNPNLKPKLILLDCYNRLSTYTHIYKTPVLPNYLMDPYYPTIDFPVNIDTTTFQKQTINIQSQWMEYVASLQQKHPNYTLQLLFTDGSRKETGVGAGFYNWNTDTHKTWRLHPQTSIYTAETIALYMALKEIKTLGDLPTAIFTDSLSVIQATQKAYNTPQQIYEILVKGMLRRM</sequence>
<name>A0ABQ8SRL9_PERAM</name>
<accession>A0ABQ8SRL9</accession>
<dbReference type="EMBL" id="JAJSOF020000023">
    <property type="protein sequence ID" value="KAJ4436080.1"/>
    <property type="molecule type" value="Genomic_DNA"/>
</dbReference>
<dbReference type="Gene3D" id="3.30.420.10">
    <property type="entry name" value="Ribonuclease H-like superfamily/Ribonuclease H"/>
    <property type="match status" value="1"/>
</dbReference>
<organism evidence="1 2">
    <name type="scientific">Periplaneta americana</name>
    <name type="common">American cockroach</name>
    <name type="synonym">Blatta americana</name>
    <dbReference type="NCBI Taxonomy" id="6978"/>
    <lineage>
        <taxon>Eukaryota</taxon>
        <taxon>Metazoa</taxon>
        <taxon>Ecdysozoa</taxon>
        <taxon>Arthropoda</taxon>
        <taxon>Hexapoda</taxon>
        <taxon>Insecta</taxon>
        <taxon>Pterygota</taxon>
        <taxon>Neoptera</taxon>
        <taxon>Polyneoptera</taxon>
        <taxon>Dictyoptera</taxon>
        <taxon>Blattodea</taxon>
        <taxon>Blattoidea</taxon>
        <taxon>Blattidae</taxon>
        <taxon>Blattinae</taxon>
        <taxon>Periplaneta</taxon>
    </lineage>
</organism>
<evidence type="ECO:0000313" key="2">
    <source>
        <dbReference type="Proteomes" id="UP001148838"/>
    </source>
</evidence>
<proteinExistence type="predicted"/>
<dbReference type="InterPro" id="IPR012337">
    <property type="entry name" value="RNaseH-like_sf"/>
</dbReference>
<evidence type="ECO:0008006" key="3">
    <source>
        <dbReference type="Google" id="ProtNLM"/>
    </source>
</evidence>
<comment type="caution">
    <text evidence="1">The sequence shown here is derived from an EMBL/GenBank/DDBJ whole genome shotgun (WGS) entry which is preliminary data.</text>
</comment>
<dbReference type="InterPro" id="IPR036397">
    <property type="entry name" value="RNaseH_sf"/>
</dbReference>